<dbReference type="GO" id="GO:0008610">
    <property type="term" value="P:lipid biosynthetic process"/>
    <property type="evidence" value="ECO:0007669"/>
    <property type="project" value="InterPro"/>
</dbReference>
<evidence type="ECO:0000256" key="4">
    <source>
        <dbReference type="ARBA" id="ARBA00022691"/>
    </source>
</evidence>
<sequence length="471" mass="51920">MLRIRRGSSALFRSPVRGWSRRARATPFVRAGRIRKQRPTGGGAGGVADDIAALVERTLGVELPLGLSAWDGSSQGPSGNPRVLLRSRRAVRHLLYRPGELGLARAFVTGDLDVHGDLTEALRRCWALGRREGVTVPRLGPGHWWGLVRDAARLGALGPRPTPPGSEARPSGRLHSRRRDSQVIAHHYDLGNEFYGLLLDPRMAYSCGYWPEDGTERTLAAAQEAKLDLICRKLGLDSDTRLLDVGCGWGSLLLYAAEHYGVSGTGVTLSAQQADHVRRRAHELGLAELVEVRRCDYRELAVPDSGEYDAVASVEMGEHVGSANYPDFLATLRRMLRPGGRLLLQQMSRGDSAPGGGAFIESYIAPDMNMVPIGATLWKLERAGFEVRDVQAMREHYVRTVRAWLRTMLDRWDEVLALAGTEQARVWWLYLAGGALAFEENRMGVHQILGVRPHEDGSVDTGTLALPEVRR</sequence>
<dbReference type="EMBL" id="FNFM01000014">
    <property type="protein sequence ID" value="SDK86093.1"/>
    <property type="molecule type" value="Genomic_DNA"/>
</dbReference>
<dbReference type="GO" id="GO:0032259">
    <property type="term" value="P:methylation"/>
    <property type="evidence" value="ECO:0007669"/>
    <property type="project" value="UniProtKB-KW"/>
</dbReference>
<keyword evidence="5" id="KW-0443">Lipid metabolism</keyword>
<keyword evidence="2" id="KW-0489">Methyltransferase</keyword>
<proteinExistence type="inferred from homology"/>
<dbReference type="InterPro" id="IPR050723">
    <property type="entry name" value="CFA/CMAS"/>
</dbReference>
<dbReference type="Pfam" id="PF02353">
    <property type="entry name" value="CMAS"/>
    <property type="match status" value="1"/>
</dbReference>
<evidence type="ECO:0000256" key="2">
    <source>
        <dbReference type="ARBA" id="ARBA00022603"/>
    </source>
</evidence>
<dbReference type="InterPro" id="IPR003333">
    <property type="entry name" value="CMAS"/>
</dbReference>
<dbReference type="PANTHER" id="PTHR43667">
    <property type="entry name" value="CYCLOPROPANE-FATTY-ACYL-PHOSPHOLIPID SYNTHASE"/>
    <property type="match status" value="1"/>
</dbReference>
<evidence type="ECO:0000256" key="6">
    <source>
        <dbReference type="SAM" id="MobiDB-lite"/>
    </source>
</evidence>
<gene>
    <name evidence="7" type="ORF">SAMN04487820_114107</name>
</gene>
<dbReference type="SUPFAM" id="SSF53335">
    <property type="entry name" value="S-adenosyl-L-methionine-dependent methyltransferases"/>
    <property type="match status" value="1"/>
</dbReference>
<organism evidence="7 8">
    <name type="scientific">Actinopolyspora mzabensis</name>
    <dbReference type="NCBI Taxonomy" id="995066"/>
    <lineage>
        <taxon>Bacteria</taxon>
        <taxon>Bacillati</taxon>
        <taxon>Actinomycetota</taxon>
        <taxon>Actinomycetes</taxon>
        <taxon>Actinopolysporales</taxon>
        <taxon>Actinopolysporaceae</taxon>
        <taxon>Actinopolyspora</taxon>
    </lineage>
</organism>
<evidence type="ECO:0000256" key="3">
    <source>
        <dbReference type="ARBA" id="ARBA00022679"/>
    </source>
</evidence>
<dbReference type="CDD" id="cd02440">
    <property type="entry name" value="AdoMet_MTases"/>
    <property type="match status" value="1"/>
</dbReference>
<name>A0A1G9FD12_ACTMZ</name>
<dbReference type="AlphaFoldDB" id="A0A1G9FD12"/>
<comment type="similarity">
    <text evidence="1">Belongs to the CFA/CMAS family.</text>
</comment>
<dbReference type="Gene3D" id="3.40.50.150">
    <property type="entry name" value="Vaccinia Virus protein VP39"/>
    <property type="match status" value="1"/>
</dbReference>
<keyword evidence="4" id="KW-0949">S-adenosyl-L-methionine</keyword>
<reference evidence="8" key="1">
    <citation type="submission" date="2016-10" db="EMBL/GenBank/DDBJ databases">
        <authorList>
            <person name="Varghese N."/>
            <person name="Submissions S."/>
        </authorList>
    </citation>
    <scope>NUCLEOTIDE SEQUENCE [LARGE SCALE GENOMIC DNA]</scope>
    <source>
        <strain evidence="8">DSM 45460</strain>
    </source>
</reference>
<keyword evidence="8" id="KW-1185">Reference proteome</keyword>
<evidence type="ECO:0000256" key="5">
    <source>
        <dbReference type="ARBA" id="ARBA00023098"/>
    </source>
</evidence>
<evidence type="ECO:0000313" key="7">
    <source>
        <dbReference type="EMBL" id="SDK86093.1"/>
    </source>
</evidence>
<evidence type="ECO:0000313" key="8">
    <source>
        <dbReference type="Proteomes" id="UP000199213"/>
    </source>
</evidence>
<feature type="region of interest" description="Disordered" evidence="6">
    <location>
        <begin position="156"/>
        <end position="176"/>
    </location>
</feature>
<dbReference type="Proteomes" id="UP000199213">
    <property type="component" value="Unassembled WGS sequence"/>
</dbReference>
<dbReference type="PANTHER" id="PTHR43667:SF1">
    <property type="entry name" value="CYCLOPROPANE-FATTY-ACYL-PHOSPHOLIPID SYNTHASE"/>
    <property type="match status" value="1"/>
</dbReference>
<evidence type="ECO:0000256" key="1">
    <source>
        <dbReference type="ARBA" id="ARBA00010815"/>
    </source>
</evidence>
<protein>
    <submittedName>
        <fullName evidence="7">Cyclopropane-fatty-acyl-phospholipid synthase</fullName>
    </submittedName>
</protein>
<dbReference type="InterPro" id="IPR029063">
    <property type="entry name" value="SAM-dependent_MTases_sf"/>
</dbReference>
<keyword evidence="3" id="KW-0808">Transferase</keyword>
<dbReference type="GO" id="GO:0008168">
    <property type="term" value="F:methyltransferase activity"/>
    <property type="evidence" value="ECO:0007669"/>
    <property type="project" value="UniProtKB-KW"/>
</dbReference>
<dbReference type="PIRSF" id="PIRSF003085">
    <property type="entry name" value="CMAS"/>
    <property type="match status" value="1"/>
</dbReference>
<accession>A0A1G9FD12</accession>